<organism evidence="1 2">
    <name type="scientific">Streptomyces antimicrobicus</name>
    <dbReference type="NCBI Taxonomy" id="2883108"/>
    <lineage>
        <taxon>Bacteria</taxon>
        <taxon>Bacillati</taxon>
        <taxon>Actinomycetota</taxon>
        <taxon>Actinomycetes</taxon>
        <taxon>Kitasatosporales</taxon>
        <taxon>Streptomycetaceae</taxon>
        <taxon>Streptomyces</taxon>
    </lineage>
</organism>
<protein>
    <submittedName>
        <fullName evidence="1">Uncharacterized protein</fullName>
    </submittedName>
</protein>
<evidence type="ECO:0000313" key="2">
    <source>
        <dbReference type="Proteomes" id="UP001199054"/>
    </source>
</evidence>
<dbReference type="EMBL" id="JAJAUY010000084">
    <property type="protein sequence ID" value="MCB5181658.1"/>
    <property type="molecule type" value="Genomic_DNA"/>
</dbReference>
<gene>
    <name evidence="1" type="ORF">LG632_20025</name>
</gene>
<reference evidence="1 2" key="1">
    <citation type="submission" date="2021-10" db="EMBL/GenBank/DDBJ databases">
        <title>Streptomyces sp. strain SMC 277, a novel streptomycete isolated from soil.</title>
        <authorList>
            <person name="Chanama M."/>
        </authorList>
    </citation>
    <scope>NUCLEOTIDE SEQUENCE [LARGE SCALE GENOMIC DNA]</scope>
    <source>
        <strain evidence="1 2">SMC 277</strain>
    </source>
</reference>
<name>A0ABS8BAS7_9ACTN</name>
<comment type="caution">
    <text evidence="1">The sequence shown here is derived from an EMBL/GenBank/DDBJ whole genome shotgun (WGS) entry which is preliminary data.</text>
</comment>
<dbReference type="Proteomes" id="UP001199054">
    <property type="component" value="Unassembled WGS sequence"/>
</dbReference>
<sequence length="102" mass="11565">MYKFGALVDVDHCRRRYVPRLYCPRYSVLFDLIHLLDNPYAGGRALLSDESEPLTVHGFEILACLTQGLHQNVVVEVNKVRVSFVYGQFSEGSFQSAQASVR</sequence>
<keyword evidence="2" id="KW-1185">Reference proteome</keyword>
<accession>A0ABS8BAS7</accession>
<evidence type="ECO:0000313" key="1">
    <source>
        <dbReference type="EMBL" id="MCB5181658.1"/>
    </source>
</evidence>
<proteinExistence type="predicted"/>
<dbReference type="RefSeq" id="WP_226728747.1">
    <property type="nucleotide sequence ID" value="NZ_JAJAUY010000084.1"/>
</dbReference>